<organism evidence="3 4">
    <name type="scientific">Paracandidimonas soli</name>
    <dbReference type="NCBI Taxonomy" id="1917182"/>
    <lineage>
        <taxon>Bacteria</taxon>
        <taxon>Pseudomonadati</taxon>
        <taxon>Pseudomonadota</taxon>
        <taxon>Betaproteobacteria</taxon>
        <taxon>Burkholderiales</taxon>
        <taxon>Alcaligenaceae</taxon>
        <taxon>Paracandidimonas</taxon>
    </lineage>
</organism>
<evidence type="ECO:0000313" key="3">
    <source>
        <dbReference type="EMBL" id="TCU95991.1"/>
    </source>
</evidence>
<dbReference type="InterPro" id="IPR005064">
    <property type="entry name" value="BUG"/>
</dbReference>
<sequence length="324" mass="33801">MKSWQRLLSSLTLPLFLYGASASAAYPEQPVRLIAPYGAGGSSDVLARALSEQLAKELGQPVIVENRAGAGSMIGTSYVASAAPDGYTLLLVDVPFTIIPALYPDRVKYDVSKDFAPVALLGVAPMYLFVHQDSPIKTYQDLIETAKKNPGQLSIGSGGNGSFTHLLAELLMSNTGIELTHVPYKSAAASVTDLAGRQIDASFTTIASAKALIDGGKIRPIASTSMEPHPATPDVPTFHAGGLDTLNVQSWWGIVAPAGTPAAIISRLESALAAALPDPSVQQRFATVGVSPPQSHGAAALQTAVTEDLARWKDVISKAGISAE</sequence>
<dbReference type="EMBL" id="SMBX01000007">
    <property type="protein sequence ID" value="TCU95991.1"/>
    <property type="molecule type" value="Genomic_DNA"/>
</dbReference>
<dbReference type="InterPro" id="IPR042100">
    <property type="entry name" value="Bug_dom1"/>
</dbReference>
<dbReference type="PIRSF" id="PIRSF017082">
    <property type="entry name" value="YflP"/>
    <property type="match status" value="1"/>
</dbReference>
<comment type="similarity">
    <text evidence="1">Belongs to the UPF0065 (bug) family.</text>
</comment>
<keyword evidence="2" id="KW-0732">Signal</keyword>
<accession>A0A4R3UY34</accession>
<evidence type="ECO:0000256" key="1">
    <source>
        <dbReference type="ARBA" id="ARBA00006987"/>
    </source>
</evidence>
<dbReference type="CDD" id="cd07012">
    <property type="entry name" value="PBP2_Bug_TTT"/>
    <property type="match status" value="1"/>
</dbReference>
<protein>
    <submittedName>
        <fullName evidence="3">Tripartite-type tricarboxylate transporter receptor subunit TctC</fullName>
    </submittedName>
</protein>
<dbReference type="OrthoDB" id="8628419at2"/>
<name>A0A4R3UY34_9BURK</name>
<dbReference type="Gene3D" id="3.40.190.150">
    <property type="entry name" value="Bordetella uptake gene, domain 1"/>
    <property type="match status" value="1"/>
</dbReference>
<reference evidence="3 4" key="1">
    <citation type="submission" date="2019-03" db="EMBL/GenBank/DDBJ databases">
        <title>Genomic Encyclopedia of Type Strains, Phase IV (KMG-IV): sequencing the most valuable type-strain genomes for metagenomic binning, comparative biology and taxonomic classification.</title>
        <authorList>
            <person name="Goeker M."/>
        </authorList>
    </citation>
    <scope>NUCLEOTIDE SEQUENCE [LARGE SCALE GENOMIC DNA]</scope>
    <source>
        <strain evidence="3 4">DSM 100048</strain>
    </source>
</reference>
<dbReference type="RefSeq" id="WP_132477478.1">
    <property type="nucleotide sequence ID" value="NZ_JBHRVM010000001.1"/>
</dbReference>
<keyword evidence="3" id="KW-0675">Receptor</keyword>
<proteinExistence type="inferred from homology"/>
<evidence type="ECO:0000256" key="2">
    <source>
        <dbReference type="SAM" id="SignalP"/>
    </source>
</evidence>
<feature type="signal peptide" evidence="2">
    <location>
        <begin position="1"/>
        <end position="24"/>
    </location>
</feature>
<dbReference type="SUPFAM" id="SSF53850">
    <property type="entry name" value="Periplasmic binding protein-like II"/>
    <property type="match status" value="1"/>
</dbReference>
<dbReference type="PANTHER" id="PTHR42928:SF5">
    <property type="entry name" value="BLR1237 PROTEIN"/>
    <property type="match status" value="1"/>
</dbReference>
<gene>
    <name evidence="3" type="ORF">EV686_10749</name>
</gene>
<dbReference type="Proteomes" id="UP000294692">
    <property type="component" value="Unassembled WGS sequence"/>
</dbReference>
<keyword evidence="4" id="KW-1185">Reference proteome</keyword>
<evidence type="ECO:0000313" key="4">
    <source>
        <dbReference type="Proteomes" id="UP000294692"/>
    </source>
</evidence>
<dbReference type="AlphaFoldDB" id="A0A4R3UY34"/>
<dbReference type="Gene3D" id="3.40.190.10">
    <property type="entry name" value="Periplasmic binding protein-like II"/>
    <property type="match status" value="1"/>
</dbReference>
<dbReference type="PANTHER" id="PTHR42928">
    <property type="entry name" value="TRICARBOXYLATE-BINDING PROTEIN"/>
    <property type="match status" value="1"/>
</dbReference>
<dbReference type="Pfam" id="PF03401">
    <property type="entry name" value="TctC"/>
    <property type="match status" value="1"/>
</dbReference>
<comment type="caution">
    <text evidence="3">The sequence shown here is derived from an EMBL/GenBank/DDBJ whole genome shotgun (WGS) entry which is preliminary data.</text>
</comment>
<feature type="chain" id="PRO_5020847762" evidence="2">
    <location>
        <begin position="25"/>
        <end position="324"/>
    </location>
</feature>